<evidence type="ECO:0000256" key="1">
    <source>
        <dbReference type="SAM" id="MobiDB-lite"/>
    </source>
</evidence>
<dbReference type="AlphaFoldDB" id="A0A5B7IS42"/>
<evidence type="ECO:0000313" key="2">
    <source>
        <dbReference type="EMBL" id="MPC84979.1"/>
    </source>
</evidence>
<keyword evidence="3" id="KW-1185">Reference proteome</keyword>
<protein>
    <submittedName>
        <fullName evidence="2">Uncharacterized protein</fullName>
    </submittedName>
</protein>
<dbReference type="Proteomes" id="UP000324222">
    <property type="component" value="Unassembled WGS sequence"/>
</dbReference>
<feature type="region of interest" description="Disordered" evidence="1">
    <location>
        <begin position="80"/>
        <end position="102"/>
    </location>
</feature>
<name>A0A5B7IS42_PORTR</name>
<comment type="caution">
    <text evidence="2">The sequence shown here is derived from an EMBL/GenBank/DDBJ whole genome shotgun (WGS) entry which is preliminary data.</text>
</comment>
<reference evidence="2 3" key="1">
    <citation type="submission" date="2019-05" db="EMBL/GenBank/DDBJ databases">
        <title>Another draft genome of Portunus trituberculatus and its Hox gene families provides insights of decapod evolution.</title>
        <authorList>
            <person name="Jeong J.-H."/>
            <person name="Song I."/>
            <person name="Kim S."/>
            <person name="Choi T."/>
            <person name="Kim D."/>
            <person name="Ryu S."/>
            <person name="Kim W."/>
        </authorList>
    </citation>
    <scope>NUCLEOTIDE SEQUENCE [LARGE SCALE GENOMIC DNA]</scope>
    <source>
        <tissue evidence="2">Muscle</tissue>
    </source>
</reference>
<evidence type="ECO:0000313" key="3">
    <source>
        <dbReference type="Proteomes" id="UP000324222"/>
    </source>
</evidence>
<gene>
    <name evidence="2" type="ORF">E2C01_079736</name>
</gene>
<feature type="compositionally biased region" description="Polar residues" evidence="1">
    <location>
        <begin position="80"/>
        <end position="101"/>
    </location>
</feature>
<proteinExistence type="predicted"/>
<sequence length="173" mass="18848">MSSSLVRSSHHFSPRFPASLPHIPRPDLTHSHSHTFPSFLYIREHLPSLHRLPGVNESQPRTAVPLPLLLSRRLRKEVESSSSSINNKGVTSGVIRTQGSGMCSRGRRGELLLSLLFLPRPTHPPRLATVTFTTPTQLHISPPTASSSIPSACLPGQLCAYDLRDPVLSGAEG</sequence>
<organism evidence="2 3">
    <name type="scientific">Portunus trituberculatus</name>
    <name type="common">Swimming crab</name>
    <name type="synonym">Neptunus trituberculatus</name>
    <dbReference type="NCBI Taxonomy" id="210409"/>
    <lineage>
        <taxon>Eukaryota</taxon>
        <taxon>Metazoa</taxon>
        <taxon>Ecdysozoa</taxon>
        <taxon>Arthropoda</taxon>
        <taxon>Crustacea</taxon>
        <taxon>Multicrustacea</taxon>
        <taxon>Malacostraca</taxon>
        <taxon>Eumalacostraca</taxon>
        <taxon>Eucarida</taxon>
        <taxon>Decapoda</taxon>
        <taxon>Pleocyemata</taxon>
        <taxon>Brachyura</taxon>
        <taxon>Eubrachyura</taxon>
        <taxon>Portunoidea</taxon>
        <taxon>Portunidae</taxon>
        <taxon>Portuninae</taxon>
        <taxon>Portunus</taxon>
    </lineage>
</organism>
<accession>A0A5B7IS42</accession>
<dbReference type="EMBL" id="VSRR010066984">
    <property type="protein sequence ID" value="MPC84979.1"/>
    <property type="molecule type" value="Genomic_DNA"/>
</dbReference>